<reference evidence="2" key="1">
    <citation type="submission" date="2022-08" db="EMBL/GenBank/DDBJ databases">
        <title>The genomic sequence of strain Paenibacillus sp. SCIV0701.</title>
        <authorList>
            <person name="Zhao H."/>
        </authorList>
    </citation>
    <scope>NUCLEOTIDE SEQUENCE</scope>
    <source>
        <strain evidence="2">SCIV0701</strain>
    </source>
</reference>
<accession>A0A9X2MRI4</accession>
<evidence type="ECO:0000313" key="3">
    <source>
        <dbReference type="Proteomes" id="UP001141950"/>
    </source>
</evidence>
<comment type="caution">
    <text evidence="2">The sequence shown here is derived from an EMBL/GenBank/DDBJ whole genome shotgun (WGS) entry which is preliminary data.</text>
</comment>
<dbReference type="GO" id="GO:0016779">
    <property type="term" value="F:nucleotidyltransferase activity"/>
    <property type="evidence" value="ECO:0007669"/>
    <property type="project" value="UniProtKB-ARBA"/>
</dbReference>
<dbReference type="RefSeq" id="WP_257448020.1">
    <property type="nucleotide sequence ID" value="NZ_JANIPJ010000012.1"/>
</dbReference>
<dbReference type="Proteomes" id="UP001141950">
    <property type="component" value="Unassembled WGS sequence"/>
</dbReference>
<sequence>MGYPKLSADVRGKGKLGSLALRSALRSGIGPVIVVTKAGPVPDWLAEIEGEHQTEAYTRVESPNAELGMAHSIRAGYAQASRGQLRGIVILLADMPLVTAEMIRDLADRYEAEPHLDFVAYRQGGLPLPPVLLASSMFPHLRHLEGDAGARRLLQDPRFCGAFLQAETELSLADLDTEEDWALMPWS</sequence>
<protein>
    <submittedName>
        <fullName evidence="2">NTP transferase domain-containing protein</fullName>
    </submittedName>
</protein>
<evidence type="ECO:0000259" key="1">
    <source>
        <dbReference type="Pfam" id="PF12804"/>
    </source>
</evidence>
<dbReference type="InterPro" id="IPR025877">
    <property type="entry name" value="MobA-like_NTP_Trfase"/>
</dbReference>
<dbReference type="InterPro" id="IPR029044">
    <property type="entry name" value="Nucleotide-diphossugar_trans"/>
</dbReference>
<dbReference type="PANTHER" id="PTHR43777:SF1">
    <property type="entry name" value="MOLYBDENUM COFACTOR CYTIDYLYLTRANSFERASE"/>
    <property type="match status" value="1"/>
</dbReference>
<gene>
    <name evidence="2" type="ORF">NQZ67_16595</name>
</gene>
<keyword evidence="3" id="KW-1185">Reference proteome</keyword>
<dbReference type="Pfam" id="PF12804">
    <property type="entry name" value="NTP_transf_3"/>
    <property type="match status" value="1"/>
</dbReference>
<dbReference type="AlphaFoldDB" id="A0A9X2MRI4"/>
<organism evidence="2 3">
    <name type="scientific">Paenibacillus soyae</name>
    <dbReference type="NCBI Taxonomy" id="2969249"/>
    <lineage>
        <taxon>Bacteria</taxon>
        <taxon>Bacillati</taxon>
        <taxon>Bacillota</taxon>
        <taxon>Bacilli</taxon>
        <taxon>Bacillales</taxon>
        <taxon>Paenibacillaceae</taxon>
        <taxon>Paenibacillus</taxon>
    </lineage>
</organism>
<feature type="domain" description="MobA-like NTP transferase" evidence="1">
    <location>
        <begin position="1"/>
        <end position="155"/>
    </location>
</feature>
<dbReference type="EMBL" id="JANIPJ010000012">
    <property type="protein sequence ID" value="MCR2805509.1"/>
    <property type="molecule type" value="Genomic_DNA"/>
</dbReference>
<evidence type="ECO:0000313" key="2">
    <source>
        <dbReference type="EMBL" id="MCR2805509.1"/>
    </source>
</evidence>
<dbReference type="Gene3D" id="3.90.550.10">
    <property type="entry name" value="Spore Coat Polysaccharide Biosynthesis Protein SpsA, Chain A"/>
    <property type="match status" value="1"/>
</dbReference>
<proteinExistence type="predicted"/>
<dbReference type="PANTHER" id="PTHR43777">
    <property type="entry name" value="MOLYBDENUM COFACTOR CYTIDYLYLTRANSFERASE"/>
    <property type="match status" value="1"/>
</dbReference>
<keyword evidence="2" id="KW-0808">Transferase</keyword>
<name>A0A9X2MRI4_9BACL</name>
<dbReference type="SUPFAM" id="SSF53448">
    <property type="entry name" value="Nucleotide-diphospho-sugar transferases"/>
    <property type="match status" value="1"/>
</dbReference>